<evidence type="ECO:0000313" key="1">
    <source>
        <dbReference type="EMBL" id="EKM54872.1"/>
    </source>
</evidence>
<evidence type="ECO:0000313" key="2">
    <source>
        <dbReference type="Proteomes" id="UP000008370"/>
    </source>
</evidence>
<name>K5WWP7_PHACS</name>
<protein>
    <submittedName>
        <fullName evidence="1">Uncharacterized protein</fullName>
    </submittedName>
</protein>
<organism evidence="1 2">
    <name type="scientific">Phanerochaete carnosa (strain HHB-10118-sp)</name>
    <name type="common">White-rot fungus</name>
    <name type="synonym">Peniophora carnosa</name>
    <dbReference type="NCBI Taxonomy" id="650164"/>
    <lineage>
        <taxon>Eukaryota</taxon>
        <taxon>Fungi</taxon>
        <taxon>Dikarya</taxon>
        <taxon>Basidiomycota</taxon>
        <taxon>Agaricomycotina</taxon>
        <taxon>Agaricomycetes</taxon>
        <taxon>Polyporales</taxon>
        <taxon>Phanerochaetaceae</taxon>
        <taxon>Phanerochaete</taxon>
    </lineage>
</organism>
<dbReference type="Proteomes" id="UP000008370">
    <property type="component" value="Unassembled WGS sequence"/>
</dbReference>
<dbReference type="EMBL" id="JH930473">
    <property type="protein sequence ID" value="EKM54872.1"/>
    <property type="molecule type" value="Genomic_DNA"/>
</dbReference>
<accession>K5WWP7</accession>
<dbReference type="HOGENOM" id="CLU_2251014_0_0_1"/>
<proteinExistence type="predicted"/>
<dbReference type="InParanoid" id="K5WWP7"/>
<dbReference type="GeneID" id="18910298"/>
<dbReference type="KEGG" id="pco:PHACADRAFT_185704"/>
<reference evidence="1 2" key="1">
    <citation type="journal article" date="2012" name="BMC Genomics">
        <title>Comparative genomics of the white-rot fungi, Phanerochaete carnosa and P. chrysosporium, to elucidate the genetic basis of the distinct wood types they colonize.</title>
        <authorList>
            <person name="Suzuki H."/>
            <person name="MacDonald J."/>
            <person name="Syed K."/>
            <person name="Salamov A."/>
            <person name="Hori C."/>
            <person name="Aerts A."/>
            <person name="Henrissat B."/>
            <person name="Wiebenga A."/>
            <person name="vanKuyk P.A."/>
            <person name="Barry K."/>
            <person name="Lindquist E."/>
            <person name="LaButti K."/>
            <person name="Lapidus A."/>
            <person name="Lucas S."/>
            <person name="Coutinho P."/>
            <person name="Gong Y."/>
            <person name="Samejima M."/>
            <person name="Mahadevan R."/>
            <person name="Abou-Zaid M."/>
            <person name="de Vries R.P."/>
            <person name="Igarashi K."/>
            <person name="Yadav J.S."/>
            <person name="Grigoriev I.V."/>
            <person name="Master E.R."/>
        </authorList>
    </citation>
    <scope>NUCLEOTIDE SEQUENCE [LARGE SCALE GENOMIC DNA]</scope>
    <source>
        <strain evidence="1 2">HHB-10118-sp</strain>
    </source>
</reference>
<sequence length="104" mass="11814">MDAHTLVLDAYDVFRRVDTVEEAVRTKAYATFATLRRLRIIPQFGDRQPYGVQCAAETPLLLRLLAGLEELKKRGIGLEMVNLAAEWMSIYEAVALGTKLQFRE</sequence>
<gene>
    <name evidence="1" type="ORF">PHACADRAFT_185704</name>
</gene>
<keyword evidence="2" id="KW-1185">Reference proteome</keyword>
<dbReference type="RefSeq" id="XP_007397547.1">
    <property type="nucleotide sequence ID" value="XM_007397485.1"/>
</dbReference>
<dbReference type="AlphaFoldDB" id="K5WWP7"/>